<dbReference type="PROSITE" id="PS50234">
    <property type="entry name" value="VWFA"/>
    <property type="match status" value="1"/>
</dbReference>
<evidence type="ECO:0000259" key="1">
    <source>
        <dbReference type="PROSITE" id="PS50234"/>
    </source>
</evidence>
<dbReference type="SUPFAM" id="SSF53300">
    <property type="entry name" value="vWA-like"/>
    <property type="match status" value="1"/>
</dbReference>
<dbReference type="InterPro" id="IPR036465">
    <property type="entry name" value="vWFA_dom_sf"/>
</dbReference>
<dbReference type="Gene3D" id="3.40.50.410">
    <property type="entry name" value="von Willebrand factor, type A domain"/>
    <property type="match status" value="1"/>
</dbReference>
<keyword evidence="3" id="KW-1185">Reference proteome</keyword>
<reference evidence="2 3" key="1">
    <citation type="submission" date="2014-03" db="EMBL/GenBank/DDBJ databases">
        <title>Draft genome of the hookworm Oesophagostomum dentatum.</title>
        <authorList>
            <person name="Mitreva M."/>
        </authorList>
    </citation>
    <scope>NUCLEOTIDE SEQUENCE [LARGE SCALE GENOMIC DNA]</scope>
    <source>
        <strain evidence="2 3">OD-Hann</strain>
    </source>
</reference>
<evidence type="ECO:0000313" key="2">
    <source>
        <dbReference type="EMBL" id="KHJ93914.1"/>
    </source>
</evidence>
<protein>
    <recommendedName>
        <fullName evidence="1">VWFA domain-containing protein</fullName>
    </recommendedName>
</protein>
<organism evidence="2 3">
    <name type="scientific">Oesophagostomum dentatum</name>
    <name type="common">Nodular worm</name>
    <dbReference type="NCBI Taxonomy" id="61180"/>
    <lineage>
        <taxon>Eukaryota</taxon>
        <taxon>Metazoa</taxon>
        <taxon>Ecdysozoa</taxon>
        <taxon>Nematoda</taxon>
        <taxon>Chromadorea</taxon>
        <taxon>Rhabditida</taxon>
        <taxon>Rhabditina</taxon>
        <taxon>Rhabditomorpha</taxon>
        <taxon>Strongyloidea</taxon>
        <taxon>Strongylidae</taxon>
        <taxon>Oesophagostomum</taxon>
    </lineage>
</organism>
<dbReference type="Proteomes" id="UP000053660">
    <property type="component" value="Unassembled WGS sequence"/>
</dbReference>
<accession>A0A0B1T9J0</accession>
<name>A0A0B1T9J0_OESDE</name>
<proteinExistence type="predicted"/>
<dbReference type="Pfam" id="PF00092">
    <property type="entry name" value="VWA"/>
    <property type="match status" value="1"/>
</dbReference>
<feature type="domain" description="VWFA" evidence="1">
    <location>
        <begin position="1"/>
        <end position="133"/>
    </location>
</feature>
<dbReference type="EMBL" id="KN550545">
    <property type="protein sequence ID" value="KHJ93914.1"/>
    <property type="molecule type" value="Genomic_DNA"/>
</dbReference>
<evidence type="ECO:0000313" key="3">
    <source>
        <dbReference type="Proteomes" id="UP000053660"/>
    </source>
</evidence>
<sequence>MTSYHMDNAVAFILGLLRKMTIGHDTAEMMKTRAGFIRFASAPQLLYSLSHWKSTSQLIEDLKIDYDGGDGANIKAAIRLAAANFRRLEHRPGVKKVIVILASSEHEENVYIEARKEAEKFKANGGEIVTIGR</sequence>
<dbReference type="AlphaFoldDB" id="A0A0B1T9J0"/>
<gene>
    <name evidence="2" type="ORF">OESDEN_06164</name>
</gene>
<dbReference type="InterPro" id="IPR002035">
    <property type="entry name" value="VWF_A"/>
</dbReference>